<dbReference type="Proteomes" id="UP000006762">
    <property type="component" value="Unassembled WGS sequence"/>
</dbReference>
<dbReference type="RefSeq" id="WP_009571459.1">
    <property type="nucleotide sequence ID" value="NZ_AMRK01000003.1"/>
</dbReference>
<comment type="caution">
    <text evidence="1">The sequence shown here is derived from an EMBL/GenBank/DDBJ whole genome shotgun (WGS) entry which is preliminary data.</text>
</comment>
<dbReference type="STRING" id="1208323.B30_07576"/>
<dbReference type="EMBL" id="AMRK01000003">
    <property type="protein sequence ID" value="EKE72825.1"/>
    <property type="molecule type" value="Genomic_DNA"/>
</dbReference>
<name>K2K5U3_9RHOB</name>
<sequence length="75" mass="8025">MAASFGGYDSLLFPVPQGNAQDKALGNAPLYRLGRAWALIASVIHNWGTHWGEAFVAAFAAMIHLPPSAKMRAES</sequence>
<reference evidence="1 2" key="1">
    <citation type="submission" date="2012-09" db="EMBL/GenBank/DDBJ databases">
        <title>Celeribacter baekdonensis B30 Genome Sequencing.</title>
        <authorList>
            <person name="Wang W."/>
        </authorList>
    </citation>
    <scope>NUCLEOTIDE SEQUENCE [LARGE SCALE GENOMIC DNA]</scope>
    <source>
        <strain evidence="1 2">B30</strain>
    </source>
</reference>
<dbReference type="OrthoDB" id="5189031at2"/>
<dbReference type="PATRIC" id="fig|1208323.3.peg.1566"/>
<keyword evidence="2" id="KW-1185">Reference proteome</keyword>
<accession>K2K5U3</accession>
<gene>
    <name evidence="1" type="ORF">B30_07576</name>
</gene>
<dbReference type="AlphaFoldDB" id="K2K5U3"/>
<evidence type="ECO:0000313" key="2">
    <source>
        <dbReference type="Proteomes" id="UP000006762"/>
    </source>
</evidence>
<evidence type="ECO:0000313" key="1">
    <source>
        <dbReference type="EMBL" id="EKE72825.1"/>
    </source>
</evidence>
<protein>
    <submittedName>
        <fullName evidence="1">Uncharacterized protein</fullName>
    </submittedName>
</protein>
<organism evidence="1 2">
    <name type="scientific">Celeribacter baekdonensis B30</name>
    <dbReference type="NCBI Taxonomy" id="1208323"/>
    <lineage>
        <taxon>Bacteria</taxon>
        <taxon>Pseudomonadati</taxon>
        <taxon>Pseudomonadota</taxon>
        <taxon>Alphaproteobacteria</taxon>
        <taxon>Rhodobacterales</taxon>
        <taxon>Roseobacteraceae</taxon>
        <taxon>Celeribacter</taxon>
    </lineage>
</organism>
<proteinExistence type="predicted"/>